<organism evidence="1">
    <name type="scientific">Meiothermus ruber</name>
    <dbReference type="NCBI Taxonomy" id="277"/>
    <lineage>
        <taxon>Bacteria</taxon>
        <taxon>Thermotogati</taxon>
        <taxon>Deinococcota</taxon>
        <taxon>Deinococci</taxon>
        <taxon>Thermales</taxon>
        <taxon>Thermaceae</taxon>
        <taxon>Meiothermus</taxon>
    </lineage>
</organism>
<dbReference type="EMBL" id="DSWI01000016">
    <property type="protein sequence ID" value="HFG20610.1"/>
    <property type="molecule type" value="Genomic_DNA"/>
</dbReference>
<comment type="caution">
    <text evidence="1">The sequence shown here is derived from an EMBL/GenBank/DDBJ whole genome shotgun (WGS) entry which is preliminary data.</text>
</comment>
<sequence>MDVDLGAVMVPVWGLRALVLPVSTGVPEPALGVIPAGRESYHHLAGEVRGGRVYYEDLNAYAWYAGSAGYLTLNRGRKGICRTFRGAEDGKKRQG</sequence>
<name>A0A7C3DG59_MEIRU</name>
<accession>A0A7C3DG59</accession>
<protein>
    <submittedName>
        <fullName evidence="1">Uncharacterized protein</fullName>
    </submittedName>
</protein>
<proteinExistence type="predicted"/>
<dbReference type="AlphaFoldDB" id="A0A7C3DG59"/>
<evidence type="ECO:0000313" key="1">
    <source>
        <dbReference type="EMBL" id="HFG20610.1"/>
    </source>
</evidence>
<gene>
    <name evidence="1" type="ORF">ENS82_07810</name>
</gene>
<reference evidence="1" key="1">
    <citation type="journal article" date="2020" name="mSystems">
        <title>Genome- and Community-Level Interaction Insights into Carbon Utilization and Element Cycling Functions of Hydrothermarchaeota in Hydrothermal Sediment.</title>
        <authorList>
            <person name="Zhou Z."/>
            <person name="Liu Y."/>
            <person name="Xu W."/>
            <person name="Pan J."/>
            <person name="Luo Z.H."/>
            <person name="Li M."/>
        </authorList>
    </citation>
    <scope>NUCLEOTIDE SEQUENCE [LARGE SCALE GENOMIC DNA]</scope>
    <source>
        <strain evidence="1">SpSt-524</strain>
    </source>
</reference>